<evidence type="ECO:0000256" key="3">
    <source>
        <dbReference type="ARBA" id="ARBA00022833"/>
    </source>
</evidence>
<protein>
    <submittedName>
        <fullName evidence="8">Putative THAP domain-containing protein 10-like</fullName>
    </submittedName>
</protein>
<keyword evidence="1" id="KW-0479">Metal-binding</keyword>
<keyword evidence="9" id="KW-1185">Reference proteome</keyword>
<dbReference type="GO" id="GO:0008270">
    <property type="term" value="F:zinc ion binding"/>
    <property type="evidence" value="ECO:0007669"/>
    <property type="project" value="UniProtKB-KW"/>
</dbReference>
<evidence type="ECO:0000313" key="8">
    <source>
        <dbReference type="EMBL" id="PIK53949.1"/>
    </source>
</evidence>
<keyword evidence="3" id="KW-0862">Zinc</keyword>
<evidence type="ECO:0000256" key="4">
    <source>
        <dbReference type="ARBA" id="ARBA00023125"/>
    </source>
</evidence>
<dbReference type="EMBL" id="MRZV01000269">
    <property type="protein sequence ID" value="PIK53949.1"/>
    <property type="molecule type" value="Genomic_DNA"/>
</dbReference>
<evidence type="ECO:0000256" key="6">
    <source>
        <dbReference type="SAM" id="MobiDB-lite"/>
    </source>
</evidence>
<dbReference type="OrthoDB" id="5982876at2759"/>
<dbReference type="Proteomes" id="UP000230750">
    <property type="component" value="Unassembled WGS sequence"/>
</dbReference>
<evidence type="ECO:0000256" key="5">
    <source>
        <dbReference type="PROSITE-ProRule" id="PRU00309"/>
    </source>
</evidence>
<keyword evidence="4 5" id="KW-0238">DNA-binding</keyword>
<feature type="region of interest" description="Disordered" evidence="6">
    <location>
        <begin position="129"/>
        <end position="159"/>
    </location>
</feature>
<dbReference type="PROSITE" id="PS50950">
    <property type="entry name" value="ZF_THAP"/>
    <property type="match status" value="1"/>
</dbReference>
<dbReference type="GO" id="GO:0003677">
    <property type="term" value="F:DNA binding"/>
    <property type="evidence" value="ECO:0007669"/>
    <property type="project" value="UniProtKB-UniRule"/>
</dbReference>
<sequence>MPSHTHTITLGENPRNTLHRYNFQVFTILYNILRKCRSVVLLGDVVIVITNAISLHRWPKDDKTRRLWTKFVQNTWSDFTGPSQYSSVCSEHFTEADYDPSFLLKEEMGLTGGQKRVLPCKYPTLKTPKIRSGEQETSSGLSFDPLEEAGPSTTSSSMDTSKFGHLSLKHPKTISSGLNHLKIYLIWWENCVILRYTAKHFFPANCFHIVFQEDSS</sequence>
<organism evidence="8 9">
    <name type="scientific">Stichopus japonicus</name>
    <name type="common">Sea cucumber</name>
    <dbReference type="NCBI Taxonomy" id="307972"/>
    <lineage>
        <taxon>Eukaryota</taxon>
        <taxon>Metazoa</taxon>
        <taxon>Echinodermata</taxon>
        <taxon>Eleutherozoa</taxon>
        <taxon>Echinozoa</taxon>
        <taxon>Holothuroidea</taxon>
        <taxon>Aspidochirotacea</taxon>
        <taxon>Aspidochirotida</taxon>
        <taxon>Stichopodidae</taxon>
        <taxon>Apostichopus</taxon>
    </lineage>
</organism>
<evidence type="ECO:0000256" key="2">
    <source>
        <dbReference type="ARBA" id="ARBA00022771"/>
    </source>
</evidence>
<proteinExistence type="predicted"/>
<dbReference type="Gene3D" id="6.20.210.20">
    <property type="entry name" value="THAP domain"/>
    <property type="match status" value="1"/>
</dbReference>
<comment type="caution">
    <text evidence="8">The sequence shown here is derived from an EMBL/GenBank/DDBJ whole genome shotgun (WGS) entry which is preliminary data.</text>
</comment>
<accession>A0A2G8L112</accession>
<dbReference type="SUPFAM" id="SSF57716">
    <property type="entry name" value="Glucocorticoid receptor-like (DNA-binding domain)"/>
    <property type="match status" value="1"/>
</dbReference>
<dbReference type="AlphaFoldDB" id="A0A2G8L112"/>
<gene>
    <name evidence="8" type="ORF">BSL78_09171</name>
</gene>
<feature type="domain" description="THAP-type" evidence="7">
    <location>
        <begin position="32"/>
        <end position="126"/>
    </location>
</feature>
<reference evidence="8" key="1">
    <citation type="journal article" date="2017" name="PLoS Biol.">
        <title>The sea cucumber genome provides insights into morphological evolution and visceral regeneration.</title>
        <authorList>
            <person name="Zhang X."/>
            <person name="Sun L."/>
            <person name="Yuan J."/>
            <person name="Sun Y."/>
            <person name="Gao Y."/>
            <person name="Zhang L."/>
            <person name="Li S."/>
            <person name="Dai H."/>
            <person name="Hamel J.F."/>
            <person name="Liu C."/>
            <person name="Yu Y."/>
            <person name="Liu S."/>
            <person name="Lin W."/>
            <person name="Guo K."/>
            <person name="Jin S."/>
            <person name="Xu P."/>
            <person name="Storey K.B."/>
            <person name="Huan P."/>
            <person name="Zhang T."/>
            <person name="Zhou Y."/>
            <person name="Zhang J."/>
            <person name="Lin C."/>
            <person name="Li X."/>
            <person name="Xing L."/>
            <person name="Huo D."/>
            <person name="Sun M."/>
            <person name="Wang L."/>
            <person name="Mercier A."/>
            <person name="Li F."/>
            <person name="Yang H."/>
            <person name="Xiang J."/>
        </authorList>
    </citation>
    <scope>NUCLEOTIDE SEQUENCE [LARGE SCALE GENOMIC DNA]</scope>
    <source>
        <strain evidence="8">Shaxun</strain>
        <tissue evidence="8">Muscle</tissue>
    </source>
</reference>
<dbReference type="InterPro" id="IPR038441">
    <property type="entry name" value="THAP_Znf_sf"/>
</dbReference>
<evidence type="ECO:0000259" key="7">
    <source>
        <dbReference type="PROSITE" id="PS50950"/>
    </source>
</evidence>
<evidence type="ECO:0000256" key="1">
    <source>
        <dbReference type="ARBA" id="ARBA00022723"/>
    </source>
</evidence>
<dbReference type="InterPro" id="IPR006612">
    <property type="entry name" value="THAP_Znf"/>
</dbReference>
<keyword evidence="2 5" id="KW-0863">Zinc-finger</keyword>
<name>A0A2G8L112_STIJA</name>
<dbReference type="Pfam" id="PF05485">
    <property type="entry name" value="THAP"/>
    <property type="match status" value="1"/>
</dbReference>
<evidence type="ECO:0000313" key="9">
    <source>
        <dbReference type="Proteomes" id="UP000230750"/>
    </source>
</evidence>